<dbReference type="Proteomes" id="UP000275368">
    <property type="component" value="Chromosome"/>
</dbReference>
<dbReference type="EMBL" id="AP019308">
    <property type="protein sequence ID" value="BBH19440.1"/>
    <property type="molecule type" value="Genomic_DNA"/>
</dbReference>
<dbReference type="AlphaFoldDB" id="A0A3G9IKL4"/>
<dbReference type="KEGG" id="pbk:Back11_07850"/>
<evidence type="ECO:0000313" key="2">
    <source>
        <dbReference type="Proteomes" id="UP000275368"/>
    </source>
</evidence>
<accession>A0A3G9IKL4</accession>
<evidence type="ECO:0000313" key="1">
    <source>
        <dbReference type="EMBL" id="BBH19440.1"/>
    </source>
</evidence>
<organism evidence="1 2">
    <name type="scientific">Paenibacillus baekrokdamisoli</name>
    <dbReference type="NCBI Taxonomy" id="1712516"/>
    <lineage>
        <taxon>Bacteria</taxon>
        <taxon>Bacillati</taxon>
        <taxon>Bacillota</taxon>
        <taxon>Bacilli</taxon>
        <taxon>Bacillales</taxon>
        <taxon>Paenibacillaceae</taxon>
        <taxon>Paenibacillus</taxon>
    </lineage>
</organism>
<name>A0A3G9IKL4_9BACL</name>
<gene>
    <name evidence="1" type="ORF">Back11_07850</name>
</gene>
<sequence>MKLTNKIGVIVDSFRLPEREVGTHPEKDIRKAVQFIQRYRNQA</sequence>
<protein>
    <submittedName>
        <fullName evidence="1">Uncharacterized protein</fullName>
    </submittedName>
</protein>
<keyword evidence="2" id="KW-1185">Reference proteome</keyword>
<proteinExistence type="predicted"/>
<reference evidence="1 2" key="1">
    <citation type="submission" date="2018-11" db="EMBL/GenBank/DDBJ databases">
        <title>Complete genome sequence of Paenibacillus baekrokdamisoli strain KCTC 33723.</title>
        <authorList>
            <person name="Kang S.W."/>
            <person name="Lee K.C."/>
            <person name="Kim K.K."/>
            <person name="Kim J.S."/>
            <person name="Kim D.S."/>
            <person name="Ko S.H."/>
            <person name="Yang S.H."/>
            <person name="Lee J.S."/>
        </authorList>
    </citation>
    <scope>NUCLEOTIDE SEQUENCE [LARGE SCALE GENOMIC DNA]</scope>
    <source>
        <strain evidence="1 2">KCTC 33723</strain>
    </source>
</reference>
<dbReference type="RefSeq" id="WP_260182330.1">
    <property type="nucleotide sequence ID" value="NZ_AP019308.1"/>
</dbReference>